<feature type="region of interest" description="Disordered" evidence="1">
    <location>
        <begin position="1"/>
        <end position="31"/>
    </location>
</feature>
<proteinExistence type="predicted"/>
<dbReference type="AlphaFoldDB" id="X0XJP3"/>
<evidence type="ECO:0000313" key="2">
    <source>
        <dbReference type="EMBL" id="GAG35547.1"/>
    </source>
</evidence>
<feature type="non-terminal residue" evidence="2">
    <location>
        <position position="31"/>
    </location>
</feature>
<evidence type="ECO:0000256" key="1">
    <source>
        <dbReference type="SAM" id="MobiDB-lite"/>
    </source>
</evidence>
<protein>
    <submittedName>
        <fullName evidence="2">Uncharacterized protein</fullName>
    </submittedName>
</protein>
<comment type="caution">
    <text evidence="2">The sequence shown here is derived from an EMBL/GenBank/DDBJ whole genome shotgun (WGS) entry which is preliminary data.</text>
</comment>
<gene>
    <name evidence="2" type="ORF">S01H1_72482</name>
</gene>
<organism evidence="2">
    <name type="scientific">marine sediment metagenome</name>
    <dbReference type="NCBI Taxonomy" id="412755"/>
    <lineage>
        <taxon>unclassified sequences</taxon>
        <taxon>metagenomes</taxon>
        <taxon>ecological metagenomes</taxon>
    </lineage>
</organism>
<sequence>MVALHRGKVRNSGKAKQQHYDLRRKHCEAHG</sequence>
<name>X0XJP3_9ZZZZ</name>
<reference evidence="2" key="1">
    <citation type="journal article" date="2014" name="Front. Microbiol.">
        <title>High frequency of phylogenetically diverse reductive dehalogenase-homologous genes in deep subseafloor sedimentary metagenomes.</title>
        <authorList>
            <person name="Kawai M."/>
            <person name="Futagami T."/>
            <person name="Toyoda A."/>
            <person name="Takaki Y."/>
            <person name="Nishi S."/>
            <person name="Hori S."/>
            <person name="Arai W."/>
            <person name="Tsubouchi T."/>
            <person name="Morono Y."/>
            <person name="Uchiyama I."/>
            <person name="Ito T."/>
            <person name="Fujiyama A."/>
            <person name="Inagaki F."/>
            <person name="Takami H."/>
        </authorList>
    </citation>
    <scope>NUCLEOTIDE SEQUENCE</scope>
    <source>
        <strain evidence="2">Expedition CK06-06</strain>
    </source>
</reference>
<accession>X0XJP3</accession>
<dbReference type="EMBL" id="BARS01048347">
    <property type="protein sequence ID" value="GAG35547.1"/>
    <property type="molecule type" value="Genomic_DNA"/>
</dbReference>